<comment type="caution">
    <text evidence="1">The sequence shown here is derived from an EMBL/GenBank/DDBJ whole genome shotgun (WGS) entry which is preliminary data.</text>
</comment>
<sequence length="73" mass="8338">MPEVLAQVEVGQIAQSASFVCEARGHQFIDEVRLDAKLAKEDRRYREGVRWIRQWSGYCACCGRRVRVTPLAA</sequence>
<keyword evidence="2" id="KW-1185">Reference proteome</keyword>
<organism evidence="1 2">
    <name type="scientific">Demequina litoralis</name>
    <dbReference type="NCBI Taxonomy" id="3051660"/>
    <lineage>
        <taxon>Bacteria</taxon>
        <taxon>Bacillati</taxon>
        <taxon>Actinomycetota</taxon>
        <taxon>Actinomycetes</taxon>
        <taxon>Micrococcales</taxon>
        <taxon>Demequinaceae</taxon>
        <taxon>Demequina</taxon>
    </lineage>
</organism>
<dbReference type="EMBL" id="JAUHPW010000013">
    <property type="protein sequence ID" value="MDN4476929.1"/>
    <property type="molecule type" value="Genomic_DNA"/>
</dbReference>
<dbReference type="RefSeq" id="WP_301135815.1">
    <property type="nucleotide sequence ID" value="NZ_JAUHPW010000013.1"/>
</dbReference>
<evidence type="ECO:0000313" key="1">
    <source>
        <dbReference type="EMBL" id="MDN4476929.1"/>
    </source>
</evidence>
<dbReference type="Proteomes" id="UP001172728">
    <property type="component" value="Unassembled WGS sequence"/>
</dbReference>
<evidence type="ECO:0000313" key="2">
    <source>
        <dbReference type="Proteomes" id="UP001172728"/>
    </source>
</evidence>
<name>A0ABT8GE23_9MICO</name>
<gene>
    <name evidence="1" type="ORF">QQX09_13805</name>
</gene>
<proteinExistence type="predicted"/>
<accession>A0ABT8GE23</accession>
<reference evidence="1" key="1">
    <citation type="submission" date="2023-06" db="EMBL/GenBank/DDBJ databases">
        <title>Sysu t00192.</title>
        <authorList>
            <person name="Gao L."/>
            <person name="Fang B.-Z."/>
            <person name="Li W.-J."/>
        </authorList>
    </citation>
    <scope>NUCLEOTIDE SEQUENCE</scope>
    <source>
        <strain evidence="1">SYSU T00192</strain>
    </source>
</reference>
<protein>
    <submittedName>
        <fullName evidence="1">Uncharacterized protein</fullName>
    </submittedName>
</protein>